<dbReference type="GeneID" id="63974689"/>
<proteinExistence type="predicted"/>
<evidence type="ECO:0000313" key="1">
    <source>
        <dbReference type="EMBL" id="KGF56627.1"/>
    </source>
</evidence>
<comment type="caution">
    <text evidence="1">The sequence shown here is derived from an EMBL/GenBank/DDBJ whole genome shotgun (WGS) entry which is preliminary data.</text>
</comment>
<dbReference type="HOGENOM" id="CLU_3060218_0_0_9"/>
<dbReference type="PATRIC" id="fig|742738.3.peg.894"/>
<accession>A0A096CP96</accession>
<dbReference type="Proteomes" id="UP000029585">
    <property type="component" value="Unassembled WGS sequence"/>
</dbReference>
<organism evidence="1 2">
    <name type="scientific">Flavonifractor plautii 1_3_50AFAA</name>
    <dbReference type="NCBI Taxonomy" id="742738"/>
    <lineage>
        <taxon>Bacteria</taxon>
        <taxon>Bacillati</taxon>
        <taxon>Bacillota</taxon>
        <taxon>Clostridia</taxon>
        <taxon>Eubacteriales</taxon>
        <taxon>Oscillospiraceae</taxon>
        <taxon>Flavonifractor</taxon>
    </lineage>
</organism>
<keyword evidence="2" id="KW-1185">Reference proteome</keyword>
<evidence type="ECO:0000313" key="2">
    <source>
        <dbReference type="Proteomes" id="UP000029585"/>
    </source>
</evidence>
<dbReference type="EMBL" id="ADLO01000034">
    <property type="protein sequence ID" value="KGF56627.1"/>
    <property type="molecule type" value="Genomic_DNA"/>
</dbReference>
<reference evidence="1 2" key="1">
    <citation type="submission" date="2011-08" db="EMBL/GenBank/DDBJ databases">
        <title>The Genome Sequence of Clostridium orbiscindens 1_3_50AFAA.</title>
        <authorList>
            <consortium name="The Broad Institute Genome Sequencing Platform"/>
            <person name="Earl A."/>
            <person name="Ward D."/>
            <person name="Feldgarden M."/>
            <person name="Gevers D."/>
            <person name="Daigneault M."/>
            <person name="Strauss J."/>
            <person name="Allen-Vercoe E."/>
            <person name="Young S.K."/>
            <person name="Zeng Q."/>
            <person name="Gargeya S."/>
            <person name="Fitzgerald M."/>
            <person name="Haas B."/>
            <person name="Abouelleil A."/>
            <person name="Alvarado L."/>
            <person name="Arachchi H.M."/>
            <person name="Berlin A."/>
            <person name="Brown A."/>
            <person name="Chapman S.B."/>
            <person name="Chen Z."/>
            <person name="Dunbar C."/>
            <person name="Freedman E."/>
            <person name="Gearin G."/>
            <person name="Gellesch M."/>
            <person name="Goldberg J."/>
            <person name="Griggs A."/>
            <person name="Gujja S."/>
            <person name="Heiman D."/>
            <person name="Howarth C."/>
            <person name="Larson L."/>
            <person name="Lui A."/>
            <person name="MacDonald P.J.P."/>
            <person name="Montmayeur A."/>
            <person name="Murphy C."/>
            <person name="Neiman D."/>
            <person name="Pearson M."/>
            <person name="Priest M."/>
            <person name="Roberts A."/>
            <person name="Saif S."/>
            <person name="Shea T."/>
            <person name="Shenoy N."/>
            <person name="Sisk P."/>
            <person name="Stolte C."/>
            <person name="Sykes S."/>
            <person name="Wortman J."/>
            <person name="Nusbaum C."/>
            <person name="Birren B."/>
        </authorList>
    </citation>
    <scope>NUCLEOTIDE SEQUENCE [LARGE SCALE GENOMIC DNA]</scope>
    <source>
        <strain evidence="1 2">1_3_50AFAA</strain>
    </source>
</reference>
<dbReference type="AlphaFoldDB" id="A0A096CP96"/>
<name>A0A096CP96_FLAPL</name>
<protein>
    <submittedName>
        <fullName evidence="1">Uncharacterized protein</fullName>
    </submittedName>
</protein>
<gene>
    <name evidence="1" type="ORF">HMPREF9460_00860</name>
</gene>
<dbReference type="RefSeq" id="WP_007488435.1">
    <property type="nucleotide sequence ID" value="NZ_KN174161.1"/>
</dbReference>
<sequence length="53" mass="6144">MKVPTEFEGVFRDIELTEREIGFLVWVAGWDSYTIENLKSVVQKVRAKAEAKE</sequence>